<dbReference type="OrthoDB" id="423037at2759"/>
<dbReference type="Pfam" id="PF00160">
    <property type="entry name" value="Pro_isomerase"/>
    <property type="match status" value="1"/>
</dbReference>
<gene>
    <name evidence="5" type="ORF">FisN_18Lh162</name>
</gene>
<evidence type="ECO:0000256" key="3">
    <source>
        <dbReference type="RuleBase" id="RU363019"/>
    </source>
</evidence>
<name>A0A1Z5JUB2_FISSO</name>
<reference evidence="5 6" key="1">
    <citation type="journal article" date="2015" name="Plant Cell">
        <title>Oil accumulation by the oleaginous diatom Fistulifera solaris as revealed by the genome and transcriptome.</title>
        <authorList>
            <person name="Tanaka T."/>
            <person name="Maeda Y."/>
            <person name="Veluchamy A."/>
            <person name="Tanaka M."/>
            <person name="Abida H."/>
            <person name="Marechal E."/>
            <person name="Bowler C."/>
            <person name="Muto M."/>
            <person name="Sunaga Y."/>
            <person name="Tanaka M."/>
            <person name="Yoshino T."/>
            <person name="Taniguchi T."/>
            <person name="Fukuda Y."/>
            <person name="Nemoto M."/>
            <person name="Matsumoto M."/>
            <person name="Wong P.S."/>
            <person name="Aburatani S."/>
            <person name="Fujibuchi W."/>
        </authorList>
    </citation>
    <scope>NUCLEOTIDE SEQUENCE [LARGE SCALE GENOMIC DNA]</scope>
    <source>
        <strain evidence="5 6">JPCC DA0580</strain>
    </source>
</reference>
<evidence type="ECO:0000256" key="2">
    <source>
        <dbReference type="ARBA" id="ARBA00023235"/>
    </source>
</evidence>
<protein>
    <recommendedName>
        <fullName evidence="3">Peptidyl-prolyl cis-trans isomerase</fullName>
        <shortName evidence="3">PPIase</shortName>
        <ecNumber evidence="3">5.2.1.8</ecNumber>
    </recommendedName>
</protein>
<dbReference type="SUPFAM" id="SSF50891">
    <property type="entry name" value="Cyclophilin-like"/>
    <property type="match status" value="1"/>
</dbReference>
<dbReference type="InterPro" id="IPR002130">
    <property type="entry name" value="Cyclophilin-type_PPIase_dom"/>
</dbReference>
<dbReference type="EC" id="5.2.1.8" evidence="3"/>
<keyword evidence="2 3" id="KW-0413">Isomerase</keyword>
<comment type="function">
    <text evidence="3">PPIases accelerate the folding of proteins. It catalyzes the cis-trans isomerization of proline imidic peptide bonds in oligopeptides.</text>
</comment>
<dbReference type="GO" id="GO:0003755">
    <property type="term" value="F:peptidyl-prolyl cis-trans isomerase activity"/>
    <property type="evidence" value="ECO:0007669"/>
    <property type="project" value="UniProtKB-UniRule"/>
</dbReference>
<comment type="catalytic activity">
    <reaction evidence="3">
        <text>[protein]-peptidylproline (omega=180) = [protein]-peptidylproline (omega=0)</text>
        <dbReference type="Rhea" id="RHEA:16237"/>
        <dbReference type="Rhea" id="RHEA-COMP:10747"/>
        <dbReference type="Rhea" id="RHEA-COMP:10748"/>
        <dbReference type="ChEBI" id="CHEBI:83833"/>
        <dbReference type="ChEBI" id="CHEBI:83834"/>
        <dbReference type="EC" id="5.2.1.8"/>
    </reaction>
</comment>
<dbReference type="InterPro" id="IPR029000">
    <property type="entry name" value="Cyclophilin-like_dom_sf"/>
</dbReference>
<dbReference type="PANTHER" id="PTHR43246">
    <property type="entry name" value="PEPTIDYL-PROLYL CIS-TRANS ISOMERASE CYP38, CHLOROPLASTIC"/>
    <property type="match status" value="1"/>
</dbReference>
<dbReference type="Proteomes" id="UP000198406">
    <property type="component" value="Unassembled WGS sequence"/>
</dbReference>
<evidence type="ECO:0000313" key="5">
    <source>
        <dbReference type="EMBL" id="GAX17519.1"/>
    </source>
</evidence>
<dbReference type="AlphaFoldDB" id="A0A1Z5JUB2"/>
<comment type="caution">
    <text evidence="5">The sequence shown here is derived from an EMBL/GenBank/DDBJ whole genome shotgun (WGS) entry which is preliminary data.</text>
</comment>
<keyword evidence="6" id="KW-1185">Reference proteome</keyword>
<dbReference type="InParanoid" id="A0A1Z5JUB2"/>
<dbReference type="EMBL" id="BDSP01000118">
    <property type="protein sequence ID" value="GAX17519.1"/>
    <property type="molecule type" value="Genomic_DNA"/>
</dbReference>
<accession>A0A1Z5JUB2</accession>
<dbReference type="PROSITE" id="PS50072">
    <property type="entry name" value="CSA_PPIASE_2"/>
    <property type="match status" value="1"/>
</dbReference>
<comment type="similarity">
    <text evidence="3">Belongs to the cyclophilin-type PPIase family.</text>
</comment>
<feature type="domain" description="PPIase cyclophilin-type" evidence="4">
    <location>
        <begin position="100"/>
        <end position="230"/>
    </location>
</feature>
<keyword evidence="1 3" id="KW-0697">Rotamase</keyword>
<dbReference type="InterPro" id="IPR044665">
    <property type="entry name" value="E_coli_cyclophilin_A-like"/>
</dbReference>
<organism evidence="5 6">
    <name type="scientific">Fistulifera solaris</name>
    <name type="common">Oleaginous diatom</name>
    <dbReference type="NCBI Taxonomy" id="1519565"/>
    <lineage>
        <taxon>Eukaryota</taxon>
        <taxon>Sar</taxon>
        <taxon>Stramenopiles</taxon>
        <taxon>Ochrophyta</taxon>
        <taxon>Bacillariophyta</taxon>
        <taxon>Bacillariophyceae</taxon>
        <taxon>Bacillariophycidae</taxon>
        <taxon>Naviculales</taxon>
        <taxon>Naviculaceae</taxon>
        <taxon>Fistulifera</taxon>
    </lineage>
</organism>
<evidence type="ECO:0000259" key="4">
    <source>
        <dbReference type="PROSITE" id="PS50072"/>
    </source>
</evidence>
<evidence type="ECO:0000313" key="6">
    <source>
        <dbReference type="Proteomes" id="UP000198406"/>
    </source>
</evidence>
<sequence length="274" mass="30070">MSLNYRIRNWKMLAFLATSAIVSLGWQVNAFAPHSTTSSAPRNLVSFCNTALQAENGRKTERRQFFGLLRRIATIGAVVTPALVSAEQETLSGKIVEITISNLEGDPSKSGIVQLQLEPSWAPRGVARFMELTENQFFKDCRIFRVLPGFVAQFGIQGNPSIQAEWRSKSLLDDPVKVSNSRGTVVFATAGPNSRTTQLFINTADNSFLDKQGFSPIGKVISGMDVVDRFYAGYGEGAPRGPGPNQGMIQMRGNAYLESTYPKLSYISSIKFAE</sequence>
<proteinExistence type="inferred from homology"/>
<dbReference type="PRINTS" id="PR00153">
    <property type="entry name" value="CSAPPISMRASE"/>
</dbReference>
<dbReference type="Gene3D" id="2.40.100.10">
    <property type="entry name" value="Cyclophilin-like"/>
    <property type="match status" value="1"/>
</dbReference>
<evidence type="ECO:0000256" key="1">
    <source>
        <dbReference type="ARBA" id="ARBA00023110"/>
    </source>
</evidence>